<comment type="caution">
    <text evidence="6">The sequence shown here is derived from an EMBL/GenBank/DDBJ whole genome shotgun (WGS) entry which is preliminary data.</text>
</comment>
<dbReference type="GO" id="GO:0016787">
    <property type="term" value="F:hydrolase activity"/>
    <property type="evidence" value="ECO:0007669"/>
    <property type="project" value="UniProtKB-KW"/>
</dbReference>
<organism evidence="6 7">
    <name type="scientific">Bacillus mesophilum</name>
    <dbReference type="NCBI Taxonomy" id="1071718"/>
    <lineage>
        <taxon>Bacteria</taxon>
        <taxon>Bacillati</taxon>
        <taxon>Bacillota</taxon>
        <taxon>Bacilli</taxon>
        <taxon>Bacillales</taxon>
        <taxon>Bacillaceae</taxon>
        <taxon>Bacillus</taxon>
    </lineage>
</organism>
<evidence type="ECO:0000313" key="6">
    <source>
        <dbReference type="EMBL" id="KAB2334268.1"/>
    </source>
</evidence>
<keyword evidence="6" id="KW-0255">Endonuclease</keyword>
<dbReference type="GO" id="GO:0008270">
    <property type="term" value="F:zinc ion binding"/>
    <property type="evidence" value="ECO:0007669"/>
    <property type="project" value="InterPro"/>
</dbReference>
<dbReference type="GO" id="GO:0005829">
    <property type="term" value="C:cytosol"/>
    <property type="evidence" value="ECO:0007669"/>
    <property type="project" value="TreeGrafter"/>
</dbReference>
<dbReference type="Gene3D" id="1.10.30.50">
    <property type="match status" value="1"/>
</dbReference>
<dbReference type="AlphaFoldDB" id="A0A7V7RNV0"/>
<name>A0A7V7RNV0_9BACI</name>
<feature type="domain" description="HNH nuclease" evidence="5">
    <location>
        <begin position="12"/>
        <end position="68"/>
    </location>
</feature>
<evidence type="ECO:0000259" key="5">
    <source>
        <dbReference type="SMART" id="SM00507"/>
    </source>
</evidence>
<dbReference type="RefSeq" id="WP_151573582.1">
    <property type="nucleotide sequence ID" value="NZ_WBOT01000002.1"/>
</dbReference>
<dbReference type="Pfam" id="PF01844">
    <property type="entry name" value="HNH"/>
    <property type="match status" value="1"/>
</dbReference>
<evidence type="ECO:0000313" key="7">
    <source>
        <dbReference type="Proteomes" id="UP000441354"/>
    </source>
</evidence>
<evidence type="ECO:0000256" key="4">
    <source>
        <dbReference type="ARBA" id="ARBA00040194"/>
    </source>
</evidence>
<evidence type="ECO:0000256" key="1">
    <source>
        <dbReference type="ARBA" id="ARBA00022722"/>
    </source>
</evidence>
<dbReference type="PANTHER" id="PTHR41286:SF1">
    <property type="entry name" value="HNH NUCLEASE YAJD-RELATED"/>
    <property type="match status" value="1"/>
</dbReference>
<dbReference type="GO" id="GO:0003676">
    <property type="term" value="F:nucleic acid binding"/>
    <property type="evidence" value="ECO:0007669"/>
    <property type="project" value="InterPro"/>
</dbReference>
<proteinExistence type="inferred from homology"/>
<keyword evidence="1" id="KW-0540">Nuclease</keyword>
<dbReference type="SMART" id="SM00507">
    <property type="entry name" value="HNHc"/>
    <property type="match status" value="1"/>
</dbReference>
<dbReference type="InterPro" id="IPR003615">
    <property type="entry name" value="HNH_nuc"/>
</dbReference>
<keyword evidence="2" id="KW-0378">Hydrolase</keyword>
<accession>A0A7V7RNV0</accession>
<dbReference type="OrthoDB" id="9811997at2"/>
<gene>
    <name evidence="6" type="ORF">F7732_09365</name>
</gene>
<keyword evidence="7" id="KW-1185">Reference proteome</keyword>
<dbReference type="PANTHER" id="PTHR41286">
    <property type="entry name" value="HNH NUCLEASE YAJD-RELATED"/>
    <property type="match status" value="1"/>
</dbReference>
<reference evidence="6 7" key="1">
    <citation type="journal article" date="2014" name="Arch. Microbiol.">
        <title>Bacillus mesophilum sp. nov., strain IITR-54T, a novel 4-chlorobiphenyl dechlorinating bacterium.</title>
        <authorList>
            <person name="Manickam N."/>
            <person name="Singh N.K."/>
            <person name="Bajaj A."/>
            <person name="Kumar R.M."/>
            <person name="Kaur G."/>
            <person name="Kaur N."/>
            <person name="Bala M."/>
            <person name="Kumar A."/>
            <person name="Mayilraj S."/>
        </authorList>
    </citation>
    <scope>NUCLEOTIDE SEQUENCE [LARGE SCALE GENOMIC DNA]</scope>
    <source>
        <strain evidence="6 7">IITR-54</strain>
    </source>
</reference>
<comment type="similarity">
    <text evidence="3">Belongs to the HNH nuclease family.</text>
</comment>
<dbReference type="GO" id="GO:0004519">
    <property type="term" value="F:endonuclease activity"/>
    <property type="evidence" value="ECO:0007669"/>
    <property type="project" value="UniProtKB-KW"/>
</dbReference>
<dbReference type="CDD" id="cd00085">
    <property type="entry name" value="HNHc"/>
    <property type="match status" value="1"/>
</dbReference>
<dbReference type="EMBL" id="WBOT01000002">
    <property type="protein sequence ID" value="KAB2334268.1"/>
    <property type="molecule type" value="Genomic_DNA"/>
</dbReference>
<sequence>MFNFYKTSVWKSRREKILRRDKYCCRECKRYGKNREATTVHHVNPLEDYPQWRLESWNLISLCGKCHEKMHDRITDKLTALGLQWVERVERMKKIG</sequence>
<evidence type="ECO:0000256" key="3">
    <source>
        <dbReference type="ARBA" id="ARBA00038412"/>
    </source>
</evidence>
<protein>
    <recommendedName>
        <fullName evidence="4">Putative HNH nuclease YajD</fullName>
    </recommendedName>
</protein>
<dbReference type="InterPro" id="IPR002711">
    <property type="entry name" value="HNH"/>
</dbReference>
<dbReference type="Proteomes" id="UP000441354">
    <property type="component" value="Unassembled WGS sequence"/>
</dbReference>
<evidence type="ECO:0000256" key="2">
    <source>
        <dbReference type="ARBA" id="ARBA00022801"/>
    </source>
</evidence>